<dbReference type="PANTHER" id="PTHR33507">
    <property type="entry name" value="INNER MEMBRANE PROTEIN YBBJ"/>
    <property type="match status" value="1"/>
</dbReference>
<feature type="transmembrane region" description="Helical" evidence="5">
    <location>
        <begin position="344"/>
        <end position="363"/>
    </location>
</feature>
<dbReference type="Gene3D" id="3.90.226.10">
    <property type="entry name" value="2-enoyl-CoA Hydratase, Chain A, domain 1"/>
    <property type="match status" value="1"/>
</dbReference>
<evidence type="ECO:0000259" key="8">
    <source>
        <dbReference type="Pfam" id="PF25145"/>
    </source>
</evidence>
<gene>
    <name evidence="9" type="ORF">ASNO1_11900</name>
</gene>
<keyword evidence="2 5" id="KW-0812">Transmembrane</keyword>
<dbReference type="Gene3D" id="2.40.50.140">
    <property type="entry name" value="Nucleic acid-binding proteins"/>
    <property type="match status" value="1"/>
</dbReference>
<dbReference type="SUPFAM" id="SSF52096">
    <property type="entry name" value="ClpP/crotonase"/>
    <property type="match status" value="1"/>
</dbReference>
<evidence type="ECO:0000313" key="10">
    <source>
        <dbReference type="Proteomes" id="UP001342631"/>
    </source>
</evidence>
<dbReference type="InterPro" id="IPR002810">
    <property type="entry name" value="NfeD-like_C"/>
</dbReference>
<evidence type="ECO:0000313" key="9">
    <source>
        <dbReference type="EMBL" id="GMU04938.1"/>
    </source>
</evidence>
<protein>
    <submittedName>
        <fullName evidence="9">Nodulation protein NfeD</fullName>
    </submittedName>
</protein>
<feature type="domain" description="NfeD1b N-terminal" evidence="8">
    <location>
        <begin position="63"/>
        <end position="220"/>
    </location>
</feature>
<dbReference type="InterPro" id="IPR056738">
    <property type="entry name" value="NfeD1b_N"/>
</dbReference>
<evidence type="ECO:0000259" key="7">
    <source>
        <dbReference type="Pfam" id="PF24961"/>
    </source>
</evidence>
<dbReference type="InterPro" id="IPR029045">
    <property type="entry name" value="ClpP/crotonase-like_dom_sf"/>
</dbReference>
<evidence type="ECO:0000256" key="3">
    <source>
        <dbReference type="ARBA" id="ARBA00022989"/>
    </source>
</evidence>
<reference evidence="9 10" key="1">
    <citation type="journal article" date="2024" name="Arch. Microbiol.">
        <title>Corallococcus caeni sp. nov., a novel myxobacterium isolated from activated sludge.</title>
        <authorList>
            <person name="Tomita S."/>
            <person name="Nakai R."/>
            <person name="Kuroda K."/>
            <person name="Kurashita H."/>
            <person name="Hatamoto M."/>
            <person name="Yamaguchi T."/>
            <person name="Narihiro T."/>
        </authorList>
    </citation>
    <scope>NUCLEOTIDE SEQUENCE [LARGE SCALE GENOMIC DNA]</scope>
    <source>
        <strain evidence="9 10">NO1</strain>
    </source>
</reference>
<feature type="transmembrane region" description="Helical" evidence="5">
    <location>
        <begin position="322"/>
        <end position="339"/>
    </location>
</feature>
<dbReference type="Pfam" id="PF01957">
    <property type="entry name" value="NfeD"/>
    <property type="match status" value="1"/>
</dbReference>
<feature type="transmembrane region" description="Helical" evidence="5">
    <location>
        <begin position="295"/>
        <end position="316"/>
    </location>
</feature>
<evidence type="ECO:0000259" key="6">
    <source>
        <dbReference type="Pfam" id="PF01957"/>
    </source>
</evidence>
<organism evidence="9 10">
    <name type="scientific">Corallococcus caeni</name>
    <dbReference type="NCBI Taxonomy" id="3082388"/>
    <lineage>
        <taxon>Bacteria</taxon>
        <taxon>Pseudomonadati</taxon>
        <taxon>Myxococcota</taxon>
        <taxon>Myxococcia</taxon>
        <taxon>Myxococcales</taxon>
        <taxon>Cystobacterineae</taxon>
        <taxon>Myxococcaceae</taxon>
        <taxon>Corallococcus</taxon>
    </lineage>
</organism>
<dbReference type="EMBL" id="BTTX01000001">
    <property type="protein sequence ID" value="GMU04938.1"/>
    <property type="molecule type" value="Genomic_DNA"/>
</dbReference>
<keyword evidence="4 5" id="KW-0472">Membrane</keyword>
<comment type="caution">
    <text evidence="9">The sequence shown here is derived from an EMBL/GenBank/DDBJ whole genome shotgun (WGS) entry which is preliminary data.</text>
</comment>
<dbReference type="Proteomes" id="UP001342631">
    <property type="component" value="Unassembled WGS sequence"/>
</dbReference>
<dbReference type="PANTHER" id="PTHR33507:SF4">
    <property type="entry name" value="NODULATION COMPETITIVENESS PROTEIN NFED"/>
    <property type="match status" value="1"/>
</dbReference>
<evidence type="ECO:0000256" key="2">
    <source>
        <dbReference type="ARBA" id="ARBA00022692"/>
    </source>
</evidence>
<dbReference type="InterPro" id="IPR012340">
    <property type="entry name" value="NA-bd_OB-fold"/>
</dbReference>
<dbReference type="InterPro" id="IPR052165">
    <property type="entry name" value="Membrane_assoc_protease"/>
</dbReference>
<accession>A0ABQ6QLR0</accession>
<keyword evidence="10" id="KW-1185">Reference proteome</keyword>
<comment type="subcellular location">
    <subcellularLocation>
        <location evidence="1">Membrane</location>
        <topology evidence="1">Multi-pass membrane protein</topology>
    </subcellularLocation>
</comment>
<sequence>MHIVVRVRVRTVRAPGADMREHVDRRGWRRHVLWGWLLALLFAGLVAPAASAPPSFVARCELEGVVDTGSGAYLADCVKRAEDGGATALLVRLDTPGGSLEATRAVVRAFLGSRVPVLVWVGPSGARAGSAGVFISLASNVSAMAPGTNIGAAHPVGLRGEDVEERGGEQLARKVENDTVAFAEGIARQRGRNPEWAAAAVRDSASVPADRAVELRVVELVAPTEAAFLDAVEGRRVEVAGGDTVTLATRDAHVVSLTPGLSQQVVHALAQPSIIYLLFLVAVLGLVAELSHPGAVAPGLIGGVALVLALMASATLPVRSGALVLMLVGVGLIIAELFVTSGLLGAAGTGLLILGGVFLVDRFEPGWFVEPSFRLSWGVMLPTALLFAGSAAFIAYRSAQTRKLPQRGGDVGLVGEAGTALGPVTPSGGEVFVHGERWRAVSFTPIREGAQVVVRAVEGLTLTVAESMP</sequence>
<evidence type="ECO:0000256" key="1">
    <source>
        <dbReference type="ARBA" id="ARBA00004141"/>
    </source>
</evidence>
<feature type="transmembrane region" description="Helical" evidence="5">
    <location>
        <begin position="269"/>
        <end position="288"/>
    </location>
</feature>
<feature type="domain" description="NfeD integral membrane" evidence="7">
    <location>
        <begin position="274"/>
        <end position="397"/>
    </location>
</feature>
<feature type="transmembrane region" description="Helical" evidence="5">
    <location>
        <begin position="375"/>
        <end position="396"/>
    </location>
</feature>
<dbReference type="SUPFAM" id="SSF141322">
    <property type="entry name" value="NfeD domain-like"/>
    <property type="match status" value="1"/>
</dbReference>
<dbReference type="Pfam" id="PF24961">
    <property type="entry name" value="NfeD_membrane"/>
    <property type="match status" value="1"/>
</dbReference>
<keyword evidence="3 5" id="KW-1133">Transmembrane helix</keyword>
<evidence type="ECO:0000256" key="5">
    <source>
        <dbReference type="SAM" id="Phobius"/>
    </source>
</evidence>
<dbReference type="CDD" id="cd07020">
    <property type="entry name" value="Clp_protease_NfeD_1"/>
    <property type="match status" value="1"/>
</dbReference>
<dbReference type="Pfam" id="PF25145">
    <property type="entry name" value="NfeD1b_N"/>
    <property type="match status" value="1"/>
</dbReference>
<proteinExistence type="predicted"/>
<feature type="domain" description="NfeD-like C-terminal" evidence="6">
    <location>
        <begin position="412"/>
        <end position="465"/>
    </location>
</feature>
<name>A0ABQ6QLR0_9BACT</name>
<dbReference type="InterPro" id="IPR056739">
    <property type="entry name" value="NfeD_membrane"/>
</dbReference>
<evidence type="ECO:0000256" key="4">
    <source>
        <dbReference type="ARBA" id="ARBA00023136"/>
    </source>
</evidence>